<dbReference type="PROSITE" id="PS50118">
    <property type="entry name" value="HMG_BOX_2"/>
    <property type="match status" value="1"/>
</dbReference>
<dbReference type="SUPFAM" id="SSF47095">
    <property type="entry name" value="HMG-box"/>
    <property type="match status" value="2"/>
</dbReference>
<dbReference type="Proteomes" id="UP000016927">
    <property type="component" value="Unassembled WGS sequence"/>
</dbReference>
<name>R0M3E1_NOSB1</name>
<gene>
    <name evidence="6" type="primary">HM20A</name>
    <name evidence="6" type="ORF">NBO_418g0008</name>
</gene>
<reference evidence="6 7" key="1">
    <citation type="journal article" date="2013" name="BMC Genomics">
        <title>Comparative genomics of parasitic silkworm microsporidia reveal an association between genome expansion and host adaptation.</title>
        <authorList>
            <person name="Pan G."/>
            <person name="Xu J."/>
            <person name="Li T."/>
            <person name="Xia Q."/>
            <person name="Liu S.L."/>
            <person name="Zhang G."/>
            <person name="Li S."/>
            <person name="Li C."/>
            <person name="Liu H."/>
            <person name="Yang L."/>
            <person name="Liu T."/>
            <person name="Zhang X."/>
            <person name="Wu Z."/>
            <person name="Fan W."/>
            <person name="Dang X."/>
            <person name="Xiang H."/>
            <person name="Tao M."/>
            <person name="Li Y."/>
            <person name="Hu J."/>
            <person name="Li Z."/>
            <person name="Lin L."/>
            <person name="Luo J."/>
            <person name="Geng L."/>
            <person name="Wang L."/>
            <person name="Long M."/>
            <person name="Wan Y."/>
            <person name="He N."/>
            <person name="Zhang Z."/>
            <person name="Lu C."/>
            <person name="Keeling P.J."/>
            <person name="Wang J."/>
            <person name="Xiang Z."/>
            <person name="Zhou Z."/>
        </authorList>
    </citation>
    <scope>NUCLEOTIDE SEQUENCE [LARGE SCALE GENOMIC DNA]</scope>
    <source>
        <strain evidence="7">CQ1 / CVCC 102059</strain>
    </source>
</reference>
<keyword evidence="7" id="KW-1185">Reference proteome</keyword>
<dbReference type="STRING" id="578461.R0M3E1"/>
<keyword evidence="1 3" id="KW-0238">DNA-binding</keyword>
<dbReference type="GO" id="GO:0003677">
    <property type="term" value="F:DNA binding"/>
    <property type="evidence" value="ECO:0007669"/>
    <property type="project" value="UniProtKB-UniRule"/>
</dbReference>
<dbReference type="AlphaFoldDB" id="R0M3E1"/>
<dbReference type="OMA" id="QDCEAIG"/>
<dbReference type="SMART" id="SM00398">
    <property type="entry name" value="HMG"/>
    <property type="match status" value="2"/>
</dbReference>
<dbReference type="CDD" id="cd00084">
    <property type="entry name" value="HMG-box_SF"/>
    <property type="match status" value="1"/>
</dbReference>
<evidence type="ECO:0000256" key="3">
    <source>
        <dbReference type="PROSITE-ProRule" id="PRU00267"/>
    </source>
</evidence>
<dbReference type="GO" id="GO:0010468">
    <property type="term" value="P:regulation of gene expression"/>
    <property type="evidence" value="ECO:0007669"/>
    <property type="project" value="TreeGrafter"/>
</dbReference>
<dbReference type="OrthoDB" id="1919336at2759"/>
<dbReference type="EMBL" id="KB909326">
    <property type="protein sequence ID" value="EOB12534.1"/>
    <property type="molecule type" value="Genomic_DNA"/>
</dbReference>
<dbReference type="Gene3D" id="1.10.30.10">
    <property type="entry name" value="High mobility group box domain"/>
    <property type="match status" value="2"/>
</dbReference>
<dbReference type="GO" id="GO:0005634">
    <property type="term" value="C:nucleus"/>
    <property type="evidence" value="ECO:0007669"/>
    <property type="project" value="UniProtKB-UniRule"/>
</dbReference>
<feature type="domain" description="HMG box" evidence="5">
    <location>
        <begin position="25"/>
        <end position="92"/>
    </location>
</feature>
<dbReference type="Pfam" id="PF00505">
    <property type="entry name" value="HMG_box"/>
    <property type="match status" value="2"/>
</dbReference>
<dbReference type="HOGENOM" id="CLU_124554_0_0_1"/>
<evidence type="ECO:0000256" key="4">
    <source>
        <dbReference type="SAM" id="MobiDB-lite"/>
    </source>
</evidence>
<feature type="compositionally biased region" description="Basic residues" evidence="4">
    <location>
        <begin position="11"/>
        <end position="20"/>
    </location>
</feature>
<dbReference type="PANTHER" id="PTHR46040">
    <property type="entry name" value="HIGH MOBILITY GROUP PROTEIN 2"/>
    <property type="match status" value="1"/>
</dbReference>
<accession>R0M3E1</accession>
<sequence>MTAQKDDTAIKKRQTAKKPKDKNAPKPPLTPYLRFGAQQRAADKTITALPVAKQGKVLAEMWSKLSDEAKNKFKEEYTEEKAVYDKNYEEYKKTDDYKKYQDLLKSLGTFKEKKTKRQSAYNVYYKEQYGIIASKTKGLEMKDITAIIVKNWKEIDEPTKKIYAEKAKKANDLNKENKGEVGDSDE</sequence>
<dbReference type="PANTHER" id="PTHR46040:SF3">
    <property type="entry name" value="HIGH MOBILITY GROUP PROTEIN 2"/>
    <property type="match status" value="1"/>
</dbReference>
<dbReference type="InterPro" id="IPR009071">
    <property type="entry name" value="HMG_box_dom"/>
</dbReference>
<proteinExistence type="predicted"/>
<dbReference type="VEuPathDB" id="MicrosporidiaDB:NBO_418g0008"/>
<evidence type="ECO:0000259" key="5">
    <source>
        <dbReference type="PROSITE" id="PS50118"/>
    </source>
</evidence>
<feature type="DNA-binding region" description="HMG box" evidence="3">
    <location>
        <begin position="25"/>
        <end position="92"/>
    </location>
</feature>
<protein>
    <submittedName>
        <fullName evidence="6">High mobility group protein 20A</fullName>
    </submittedName>
</protein>
<evidence type="ECO:0000256" key="1">
    <source>
        <dbReference type="ARBA" id="ARBA00023125"/>
    </source>
</evidence>
<evidence type="ECO:0000256" key="2">
    <source>
        <dbReference type="ARBA" id="ARBA00023242"/>
    </source>
</evidence>
<evidence type="ECO:0000313" key="6">
    <source>
        <dbReference type="EMBL" id="EOB12534.1"/>
    </source>
</evidence>
<dbReference type="InterPro" id="IPR036910">
    <property type="entry name" value="HMG_box_dom_sf"/>
</dbReference>
<dbReference type="InterPro" id="IPR051965">
    <property type="entry name" value="ChromReg_NeuronalGeneExpr"/>
</dbReference>
<feature type="compositionally biased region" description="Basic and acidic residues" evidence="4">
    <location>
        <begin position="1"/>
        <end position="10"/>
    </location>
</feature>
<organism evidence="6 7">
    <name type="scientific">Nosema bombycis (strain CQ1 / CVCC 102059)</name>
    <name type="common">Microsporidian parasite</name>
    <name type="synonym">Pebrine of silkworm</name>
    <dbReference type="NCBI Taxonomy" id="578461"/>
    <lineage>
        <taxon>Eukaryota</taxon>
        <taxon>Fungi</taxon>
        <taxon>Fungi incertae sedis</taxon>
        <taxon>Microsporidia</taxon>
        <taxon>Nosematidae</taxon>
        <taxon>Nosema</taxon>
    </lineage>
</organism>
<keyword evidence="2 3" id="KW-0539">Nucleus</keyword>
<dbReference type="SMR" id="R0M3E1"/>
<feature type="region of interest" description="Disordered" evidence="4">
    <location>
        <begin position="1"/>
        <end position="32"/>
    </location>
</feature>
<evidence type="ECO:0000313" key="7">
    <source>
        <dbReference type="Proteomes" id="UP000016927"/>
    </source>
</evidence>